<reference evidence="1 2" key="1">
    <citation type="submission" date="2019-08" db="EMBL/GenBank/DDBJ databases">
        <title>Bradyrhizobium hipponensis sp. nov., a rhizobium isolated from a Lupinus angustifolius root nodule in Tunisia.</title>
        <authorList>
            <person name="Off K."/>
            <person name="Rejili M."/>
            <person name="Mars M."/>
            <person name="Brachmann A."/>
            <person name="Marin M."/>
        </authorList>
    </citation>
    <scope>NUCLEOTIDE SEQUENCE [LARGE SCALE GENOMIC DNA]</scope>
    <source>
        <strain evidence="1 2">CTAW11</strain>
    </source>
</reference>
<dbReference type="AlphaFoldDB" id="A0A5S4X3C3"/>
<dbReference type="RefSeq" id="WP_148749640.1">
    <property type="nucleotide sequence ID" value="NZ_VSSR01000008.1"/>
</dbReference>
<name>A0A5S4X3C3_9BRAD</name>
<accession>A0A5S4X3C3</accession>
<dbReference type="EMBL" id="VSSR01000008">
    <property type="protein sequence ID" value="TYL87463.1"/>
    <property type="molecule type" value="Genomic_DNA"/>
</dbReference>
<dbReference type="Proteomes" id="UP000324853">
    <property type="component" value="Unassembled WGS sequence"/>
</dbReference>
<organism evidence="1 2">
    <name type="scientific">Bradyrhizobium cytisi</name>
    <dbReference type="NCBI Taxonomy" id="515489"/>
    <lineage>
        <taxon>Bacteria</taxon>
        <taxon>Pseudomonadati</taxon>
        <taxon>Pseudomonadota</taxon>
        <taxon>Alphaproteobacteria</taxon>
        <taxon>Hyphomicrobiales</taxon>
        <taxon>Nitrobacteraceae</taxon>
        <taxon>Bradyrhizobium</taxon>
    </lineage>
</organism>
<keyword evidence="2" id="KW-1185">Reference proteome</keyword>
<comment type="caution">
    <text evidence="1">The sequence shown here is derived from an EMBL/GenBank/DDBJ whole genome shotgun (WGS) entry which is preliminary data.</text>
</comment>
<dbReference type="OrthoDB" id="8230125at2"/>
<proteinExistence type="predicted"/>
<protein>
    <submittedName>
        <fullName evidence="1">Uncharacterized protein</fullName>
    </submittedName>
</protein>
<gene>
    <name evidence="1" type="ORF">FXB38_04925</name>
</gene>
<evidence type="ECO:0000313" key="1">
    <source>
        <dbReference type="EMBL" id="TYL87463.1"/>
    </source>
</evidence>
<sequence>MDEANALGDLAIMAAPPAKMWKALATISARAHQAYDECSGTAPGSSHDKCLFMSLAVRDFLVEIGYRDATVKACSLLIRAGDPQENEIWSVGLGAPGQRDEPDKFNGHAVCAVPSLELLIDTTIYQAIRPHWGGAVGGMVAINYWRNPSAERLWGLEVIAAAECALSDRLVRVLWLDRPEVNWKSSEDFRVKNERRRHVTKALINAFGGWREH</sequence>
<evidence type="ECO:0000313" key="2">
    <source>
        <dbReference type="Proteomes" id="UP000324853"/>
    </source>
</evidence>